<proteinExistence type="predicted"/>
<dbReference type="OrthoDB" id="340346at2759"/>
<feature type="repeat" description="HEAT" evidence="2">
    <location>
        <begin position="744"/>
        <end position="782"/>
    </location>
</feature>
<protein>
    <submittedName>
        <fullName evidence="4">Serine/threonine-protein phosphatase 4 regulatory subunit 1</fullName>
    </submittedName>
</protein>
<dbReference type="PROSITE" id="PS50077">
    <property type="entry name" value="HEAT_REPEAT"/>
    <property type="match status" value="3"/>
</dbReference>
<keyword evidence="1" id="KW-0677">Repeat</keyword>
<evidence type="ECO:0000256" key="1">
    <source>
        <dbReference type="ARBA" id="ARBA00022737"/>
    </source>
</evidence>
<dbReference type="GO" id="GO:0005737">
    <property type="term" value="C:cytoplasm"/>
    <property type="evidence" value="ECO:0007669"/>
    <property type="project" value="TreeGrafter"/>
</dbReference>
<dbReference type="InterPro" id="IPR021133">
    <property type="entry name" value="HEAT_type_2"/>
</dbReference>
<dbReference type="Proteomes" id="UP000054359">
    <property type="component" value="Unassembled WGS sequence"/>
</dbReference>
<dbReference type="Pfam" id="PF02985">
    <property type="entry name" value="HEAT"/>
    <property type="match status" value="1"/>
</dbReference>
<dbReference type="InterPro" id="IPR051023">
    <property type="entry name" value="PP2A_Regulatory_Subunit_A"/>
</dbReference>
<dbReference type="InterPro" id="IPR000357">
    <property type="entry name" value="HEAT"/>
</dbReference>
<dbReference type="AlphaFoldDB" id="A0A087U8N2"/>
<dbReference type="GO" id="GO:0019888">
    <property type="term" value="F:protein phosphatase regulator activity"/>
    <property type="evidence" value="ECO:0007669"/>
    <property type="project" value="TreeGrafter"/>
</dbReference>
<feature type="repeat" description="HEAT" evidence="2">
    <location>
        <begin position="163"/>
        <end position="200"/>
    </location>
</feature>
<evidence type="ECO:0000313" key="4">
    <source>
        <dbReference type="EMBL" id="KFM73721.1"/>
    </source>
</evidence>
<dbReference type="OMA" id="FRFCELC"/>
<evidence type="ECO:0000313" key="5">
    <source>
        <dbReference type="Proteomes" id="UP000054359"/>
    </source>
</evidence>
<feature type="compositionally biased region" description="Low complexity" evidence="3">
    <location>
        <begin position="299"/>
        <end position="317"/>
    </location>
</feature>
<name>A0A087U8N2_STEMI</name>
<organism evidence="4 5">
    <name type="scientific">Stegodyphus mimosarum</name>
    <name type="common">African social velvet spider</name>
    <dbReference type="NCBI Taxonomy" id="407821"/>
    <lineage>
        <taxon>Eukaryota</taxon>
        <taxon>Metazoa</taxon>
        <taxon>Ecdysozoa</taxon>
        <taxon>Arthropoda</taxon>
        <taxon>Chelicerata</taxon>
        <taxon>Arachnida</taxon>
        <taxon>Araneae</taxon>
        <taxon>Araneomorphae</taxon>
        <taxon>Entelegynae</taxon>
        <taxon>Eresoidea</taxon>
        <taxon>Eresidae</taxon>
        <taxon>Stegodyphus</taxon>
    </lineage>
</organism>
<dbReference type="InterPro" id="IPR011989">
    <property type="entry name" value="ARM-like"/>
</dbReference>
<dbReference type="STRING" id="407821.A0A087U8N2"/>
<dbReference type="SUPFAM" id="SSF48371">
    <property type="entry name" value="ARM repeat"/>
    <property type="match status" value="1"/>
</dbReference>
<reference evidence="4 5" key="1">
    <citation type="submission" date="2013-11" db="EMBL/GenBank/DDBJ databases">
        <title>Genome sequencing of Stegodyphus mimosarum.</title>
        <authorList>
            <person name="Bechsgaard J."/>
        </authorList>
    </citation>
    <scope>NUCLEOTIDE SEQUENCE [LARGE SCALE GENOMIC DNA]</scope>
</reference>
<feature type="compositionally biased region" description="Low complexity" evidence="3">
    <location>
        <begin position="273"/>
        <end position="284"/>
    </location>
</feature>
<sequence length="919" mass="104080">MCKLSEDEEAMVRSEVMGHISAIALFCKDHCAGLKTVIRQQLVPYTVKLLTDDQLQVRVVGQSSLLVLLENNLIDNSQLSEWICPLISQLATSESNNEELRVEDVTVMCKMIPHVGREITVKMFLEPFVSLCCSSTFTFRKVCALNFGQISKVVGTELAELNLLPSFLNLANDEVWGVRKACADVFVDVASVINLQTRKEVLSHIFINLLSDNSRFVKNAAYRSLGGFISTFADPSKSGMKYENGSCIHLCMENGTGEPLDNLCESNKENENKALNNSNNNSPESEVKTADSVTEKSNLESSANSSNSNVINQNNSSEKGKETLNNTDVNTEAQDTCILNSNSIRTGKVICHFVQTVHNDLGNKPDNDSYKIDLTSEKDTDDVFRNKTNEINLASSLEEKDIKKINTSCAAGAVQADIISHQNNENVYNNFQFWRIPLPEIEINFETESKVPTNINNQCFGIKRVCQKNLYKESIFTDGVNFDSSKSVISSRQSAVSRMKVEDTNSLQNSIEDSVEQSWIASSLTIQNSVEDLDELVWMDGSFISRRDLLRRKLTKKSSKSILKEMTVYDQDIVPPELLSRFIDAGDSSFLTRDVNKHQEDEKAGFCAYSFPAVAYTLGRKYWPCVKTMYQKLARDLKWTVRGTIASCLHELAEILGKDIVVSDLLPIFLELLKDVDEVRIRIVSHLPDFLKHLDASERRQFLPLIEEFTKMDNDKNWRFRYAVAEQLKPTTDLYSASDVHEYFVPIALFLIQDRVSEVRQAAVELMAVIVKRLSEDKKTAEYTRVFLCMFDTQYRQASKWLWRQMYVLLCQQIAIKQAVPRDVFVEEIVPNLFSLAWDSVPNVRLAVSRCLSLTLLPLDYLPSIQKAHYELLLQVMCSLQSDVDKDVRHYAHLSSETFNVFPLKKLSPVDVAEKLAIF</sequence>
<dbReference type="PANTHER" id="PTHR10648">
    <property type="entry name" value="SERINE/THREONINE-PROTEIN PHOSPHATASE PP2A 65 KDA REGULATORY SUBUNIT"/>
    <property type="match status" value="1"/>
</dbReference>
<keyword evidence="5" id="KW-1185">Reference proteome</keyword>
<feature type="repeat" description="HEAT" evidence="2">
    <location>
        <begin position="626"/>
        <end position="664"/>
    </location>
</feature>
<feature type="region of interest" description="Disordered" evidence="3">
    <location>
        <begin position="271"/>
        <end position="327"/>
    </location>
</feature>
<gene>
    <name evidence="4" type="ORF">X975_07114</name>
</gene>
<evidence type="ECO:0000256" key="3">
    <source>
        <dbReference type="SAM" id="MobiDB-lite"/>
    </source>
</evidence>
<accession>A0A087U8N2</accession>
<dbReference type="Gene3D" id="1.25.10.10">
    <property type="entry name" value="Leucine-rich Repeat Variant"/>
    <property type="match status" value="2"/>
</dbReference>
<dbReference type="PANTHER" id="PTHR10648:SF1">
    <property type="entry name" value="SERINE_THREONINE-PROTEIN PHOSPHATASE 4 REGULATORY SUBUNIT 1"/>
    <property type="match status" value="1"/>
</dbReference>
<feature type="non-terminal residue" evidence="4">
    <location>
        <position position="919"/>
    </location>
</feature>
<dbReference type="InterPro" id="IPR016024">
    <property type="entry name" value="ARM-type_fold"/>
</dbReference>
<feature type="compositionally biased region" description="Basic and acidic residues" evidence="3">
    <location>
        <begin position="285"/>
        <end position="298"/>
    </location>
</feature>
<evidence type="ECO:0000256" key="2">
    <source>
        <dbReference type="PROSITE-ProRule" id="PRU00103"/>
    </source>
</evidence>
<dbReference type="EMBL" id="KK118734">
    <property type="protein sequence ID" value="KFM73721.1"/>
    <property type="molecule type" value="Genomic_DNA"/>
</dbReference>